<feature type="domain" description="LysM" evidence="2">
    <location>
        <begin position="10"/>
        <end position="54"/>
    </location>
</feature>
<evidence type="ECO:0000313" key="4">
    <source>
        <dbReference type="Proteomes" id="UP000295008"/>
    </source>
</evidence>
<feature type="domain" description="HTH cro/C1-type" evidence="1">
    <location>
        <begin position="73"/>
        <end position="91"/>
    </location>
</feature>
<dbReference type="SUPFAM" id="SSF54106">
    <property type="entry name" value="LysM domain"/>
    <property type="match status" value="11"/>
</dbReference>
<dbReference type="InterPro" id="IPR036779">
    <property type="entry name" value="LysM_dom_sf"/>
</dbReference>
<feature type="domain" description="LysM" evidence="2">
    <location>
        <begin position="638"/>
        <end position="682"/>
    </location>
</feature>
<evidence type="ECO:0000313" key="3">
    <source>
        <dbReference type="EMBL" id="TCL70976.1"/>
    </source>
</evidence>
<dbReference type="Proteomes" id="UP000295008">
    <property type="component" value="Unassembled WGS sequence"/>
</dbReference>
<dbReference type="InterPro" id="IPR018392">
    <property type="entry name" value="LysM"/>
</dbReference>
<sequence>MARQCPPGTTAYTIKAGDTFYRLAQEYKTTVAAISAANPNVNPNALQVGQVICIPREPTHPACPEKNYYTVKSGDTLYKIARTFKLSVDDLEEANPSIDPNRLRVGQVICIPLAVPPAVCPEGTSAYTIKAGDTFYNLAVRFNTTADAIASANPGLNSEALLIGQTICIPGNTAPAPAPDQTEKSATANPEVNTCPTGTFSYTVKAGDTFYSLAQRYRTTTDAIIRANPGINPNSLQLGQTICIPGPLSTPTPPVTACPSGSTSHTIQAGDTLYALAQAYDTTVQAITSANSGLDPNNLQVGRKICIPGTPPPVTPAAACPSGSTTYTLRAGDLLYNLAQRYNTTVEAIINANPGLNPNLLRVGQRICIPPTPSVPAPPTGPCPGASYTIQAGDTVYALAQEYNTTIAEILAANPGLDPDRLRIGQRICLPGTAAGGTLREETAPETFHGDFAEAISCTIGTFAYTIRSGDTLYLLAQKYRTTVDAILRANPGINPNALQIGQSLCIPGSAPTSCPTGTSAYIVQSGDTLYSLAQAHQTSVDAIVQANPDLDPNRLQIGQSICIPGTAQPQPPAACPDGSSAYNVQPGDTLYALAQRFNTSVNAILRVNPGLDANALQIGQSICVPGQILRPCADGDERYTIQAGDTLNTIARRFNTTFEAILLENPGLQPDRLRIGEQICIPKRRLIYTNRQFGVVLLYPAGWQRVSDERYEGSSGFFQVSAAGSGITSLEEMCRNEAFQNLKPYGSNPTVNRTTVDGQEACSILPSSDQPAEMKQQAAVIVRYPRPVEISGQTYNFFVLWADRNHLNGLAATLEFLSS</sequence>
<organism evidence="3 4">
    <name type="scientific">Hydrogenispora ethanolica</name>
    <dbReference type="NCBI Taxonomy" id="1082276"/>
    <lineage>
        <taxon>Bacteria</taxon>
        <taxon>Bacillati</taxon>
        <taxon>Bacillota</taxon>
        <taxon>Hydrogenispora</taxon>
    </lineage>
</organism>
<feature type="domain" description="LysM" evidence="2">
    <location>
        <begin position="386"/>
        <end position="430"/>
    </location>
</feature>
<dbReference type="SMART" id="SM00257">
    <property type="entry name" value="LysM"/>
    <property type="match status" value="11"/>
</dbReference>
<dbReference type="AlphaFoldDB" id="A0A4R1RWJ7"/>
<proteinExistence type="predicted"/>
<evidence type="ECO:0000259" key="1">
    <source>
        <dbReference type="PROSITE" id="PS50943"/>
    </source>
</evidence>
<dbReference type="PANTHER" id="PTHR33734:SF22">
    <property type="entry name" value="MEMBRANE-BOUND LYTIC MUREIN TRANSGLYCOSYLASE D"/>
    <property type="match status" value="1"/>
</dbReference>
<gene>
    <name evidence="3" type="ORF">EDC14_1008125</name>
</gene>
<feature type="domain" description="LysM" evidence="2">
    <location>
        <begin position="520"/>
        <end position="564"/>
    </location>
</feature>
<comment type="caution">
    <text evidence="3">The sequence shown here is derived from an EMBL/GenBank/DDBJ whole genome shotgun (WGS) entry which is preliminary data.</text>
</comment>
<feature type="domain" description="LysM" evidence="2">
    <location>
        <begin position="581"/>
        <end position="625"/>
    </location>
</feature>
<feature type="domain" description="LysM" evidence="2">
    <location>
        <begin position="325"/>
        <end position="369"/>
    </location>
</feature>
<dbReference type="Gene3D" id="3.10.350.10">
    <property type="entry name" value="LysM domain"/>
    <property type="match status" value="11"/>
</dbReference>
<dbReference type="EMBL" id="SLUN01000008">
    <property type="protein sequence ID" value="TCL70976.1"/>
    <property type="molecule type" value="Genomic_DNA"/>
</dbReference>
<dbReference type="GO" id="GO:0008932">
    <property type="term" value="F:lytic endotransglycosylase activity"/>
    <property type="evidence" value="ECO:0007669"/>
    <property type="project" value="TreeGrafter"/>
</dbReference>
<dbReference type="RefSeq" id="WP_243662863.1">
    <property type="nucleotide sequence ID" value="NZ_SLUN01000008.1"/>
</dbReference>
<feature type="domain" description="LysM" evidence="2">
    <location>
        <begin position="200"/>
        <end position="244"/>
    </location>
</feature>
<feature type="domain" description="LysM" evidence="2">
    <location>
        <begin position="67"/>
        <end position="111"/>
    </location>
</feature>
<dbReference type="PANTHER" id="PTHR33734">
    <property type="entry name" value="LYSM DOMAIN-CONTAINING GPI-ANCHORED PROTEIN 2"/>
    <property type="match status" value="1"/>
</dbReference>
<reference evidence="3 4" key="1">
    <citation type="submission" date="2019-03" db="EMBL/GenBank/DDBJ databases">
        <title>Genomic Encyclopedia of Type Strains, Phase IV (KMG-IV): sequencing the most valuable type-strain genomes for metagenomic binning, comparative biology and taxonomic classification.</title>
        <authorList>
            <person name="Goeker M."/>
        </authorList>
    </citation>
    <scope>NUCLEOTIDE SEQUENCE [LARGE SCALE GENOMIC DNA]</scope>
    <source>
        <strain evidence="3 4">LX-B</strain>
    </source>
</reference>
<name>A0A4R1RWJ7_HYDET</name>
<accession>A0A4R1RWJ7</accession>
<dbReference type="PROSITE" id="PS51782">
    <property type="entry name" value="LYSM"/>
    <property type="match status" value="11"/>
</dbReference>
<feature type="domain" description="LysM" evidence="2">
    <location>
        <begin position="463"/>
        <end position="507"/>
    </location>
</feature>
<dbReference type="InterPro" id="IPR001387">
    <property type="entry name" value="Cro/C1-type_HTH"/>
</dbReference>
<feature type="domain" description="LysM" evidence="2">
    <location>
        <begin position="125"/>
        <end position="169"/>
    </location>
</feature>
<feature type="domain" description="LysM" evidence="2">
    <location>
        <begin position="263"/>
        <end position="307"/>
    </location>
</feature>
<dbReference type="Pfam" id="PF01476">
    <property type="entry name" value="LysM"/>
    <property type="match status" value="11"/>
</dbReference>
<protein>
    <submittedName>
        <fullName evidence="3">LysM domain-containing protein</fullName>
    </submittedName>
</protein>
<keyword evidence="4" id="KW-1185">Reference proteome</keyword>
<dbReference type="PROSITE" id="PS50943">
    <property type="entry name" value="HTH_CROC1"/>
    <property type="match status" value="1"/>
</dbReference>
<evidence type="ECO:0000259" key="2">
    <source>
        <dbReference type="PROSITE" id="PS51782"/>
    </source>
</evidence>
<dbReference type="CDD" id="cd00118">
    <property type="entry name" value="LysM"/>
    <property type="match status" value="11"/>
</dbReference>